<sequence length="641" mass="68227">MKGLQGQLERCRGQIQDLQRENEALRATNASLAEQHDRAQAEKTQLQGAVVDLTLQLKNRDGSAAQLQERCKELEQQLQQLRASGVTAEHFSQQLQRVEAVYRSRLDAVKEDCREKLVAQEAAARARLAEAQAATAQMMSGVKRAAVREVQRAEGLLEGKVMDQLRVLDQLAKRCRALEARTADMRPLAAAANKARARVAELERRLQEAEEAAAAAAMSGGGCCCCCHNCAAEQNDSAAELEGELAAVQQRLAAVRGEAVEQAELVAQLQSELVTAQHARVAAEERLEAAEATCRELRTDNVALRTQLLAAAAPNAGRRGDTSAPEGWHNGGPQSSGAAGDRAAAAASREREAAAHAAALRAAEADAASREMLQQARREQVAASLALLSQLRRMQALECMRLNDLQNLTPPSQVRPSAQRISTGGFSNIAPDLRTTPSANNLTTLAPLPTKPSSAEAAFFSPLQTSIAKATNIRGSTNTAALSDPALYGSHGFALLQVNPNAAGAAAFMQPDTEANGAAAPNASVPATTYPVNDAATPKVDRLVTQPSGRDTADQGLQARQPHQRGVSVADAYGAEDLDDEWAVVLGDLDSMLAQKGQPGLASPERAVAVRRLIGITGSRGMQYALEAALQDVMRYRARQQ</sequence>
<feature type="coiled-coil region" evidence="1">
    <location>
        <begin position="1"/>
        <end position="84"/>
    </location>
</feature>
<dbReference type="EMBL" id="BRXU01000011">
    <property type="protein sequence ID" value="GLC54741.1"/>
    <property type="molecule type" value="Genomic_DNA"/>
</dbReference>
<protein>
    <submittedName>
        <fullName evidence="3">Uncharacterized protein</fullName>
    </submittedName>
</protein>
<feature type="region of interest" description="Disordered" evidence="2">
    <location>
        <begin position="313"/>
        <end position="352"/>
    </location>
</feature>
<keyword evidence="1" id="KW-0175">Coiled coil</keyword>
<keyword evidence="4" id="KW-1185">Reference proteome</keyword>
<evidence type="ECO:0000313" key="4">
    <source>
        <dbReference type="Proteomes" id="UP001165080"/>
    </source>
</evidence>
<evidence type="ECO:0000256" key="2">
    <source>
        <dbReference type="SAM" id="MobiDB-lite"/>
    </source>
</evidence>
<dbReference type="Proteomes" id="UP001165080">
    <property type="component" value="Unassembled WGS sequence"/>
</dbReference>
<reference evidence="3 4" key="1">
    <citation type="journal article" date="2023" name="Commun. Biol.">
        <title>Reorganization of the ancestral sex-determining regions during the evolution of trioecy in Pleodorina starrii.</title>
        <authorList>
            <person name="Takahashi K."/>
            <person name="Suzuki S."/>
            <person name="Kawai-Toyooka H."/>
            <person name="Yamamoto K."/>
            <person name="Hamaji T."/>
            <person name="Ootsuki R."/>
            <person name="Yamaguchi H."/>
            <person name="Kawachi M."/>
            <person name="Higashiyama T."/>
            <person name="Nozaki H."/>
        </authorList>
    </citation>
    <scope>NUCLEOTIDE SEQUENCE [LARGE SCALE GENOMIC DNA]</scope>
    <source>
        <strain evidence="3 4">NIES-4479</strain>
    </source>
</reference>
<feature type="compositionally biased region" description="Low complexity" evidence="2">
    <location>
        <begin position="335"/>
        <end position="347"/>
    </location>
</feature>
<organism evidence="3 4">
    <name type="scientific">Pleodorina starrii</name>
    <dbReference type="NCBI Taxonomy" id="330485"/>
    <lineage>
        <taxon>Eukaryota</taxon>
        <taxon>Viridiplantae</taxon>
        <taxon>Chlorophyta</taxon>
        <taxon>core chlorophytes</taxon>
        <taxon>Chlorophyceae</taxon>
        <taxon>CS clade</taxon>
        <taxon>Chlamydomonadales</taxon>
        <taxon>Volvocaceae</taxon>
        <taxon>Pleodorina</taxon>
    </lineage>
</organism>
<dbReference type="AlphaFoldDB" id="A0A9W6BNU6"/>
<feature type="compositionally biased region" description="Polar residues" evidence="2">
    <location>
        <begin position="408"/>
        <end position="426"/>
    </location>
</feature>
<name>A0A9W6BNU6_9CHLO</name>
<feature type="region of interest" description="Disordered" evidence="2">
    <location>
        <begin position="408"/>
        <end position="435"/>
    </location>
</feature>
<gene>
    <name evidence="3" type="primary">PLESTBF000445</name>
    <name evidence="3" type="ORF">PLESTB_000901200</name>
</gene>
<comment type="caution">
    <text evidence="3">The sequence shown here is derived from an EMBL/GenBank/DDBJ whole genome shotgun (WGS) entry which is preliminary data.</text>
</comment>
<accession>A0A9W6BNU6</accession>
<proteinExistence type="predicted"/>
<evidence type="ECO:0000313" key="3">
    <source>
        <dbReference type="EMBL" id="GLC54741.1"/>
    </source>
</evidence>
<evidence type="ECO:0000256" key="1">
    <source>
        <dbReference type="SAM" id="Coils"/>
    </source>
</evidence>
<feature type="coiled-coil region" evidence="1">
    <location>
        <begin position="192"/>
        <end position="307"/>
    </location>
</feature>